<name>A0ABS1TJI0_9BACI</name>
<protein>
    <submittedName>
        <fullName evidence="2">Uncharacterized protein</fullName>
    </submittedName>
</protein>
<organism evidence="2 3">
    <name type="scientific">Neobacillus paridis</name>
    <dbReference type="NCBI Taxonomy" id="2803862"/>
    <lineage>
        <taxon>Bacteria</taxon>
        <taxon>Bacillati</taxon>
        <taxon>Bacillota</taxon>
        <taxon>Bacilli</taxon>
        <taxon>Bacillales</taxon>
        <taxon>Bacillaceae</taxon>
        <taxon>Neobacillus</taxon>
    </lineage>
</organism>
<comment type="caution">
    <text evidence="2">The sequence shown here is derived from an EMBL/GenBank/DDBJ whole genome shotgun (WGS) entry which is preliminary data.</text>
</comment>
<evidence type="ECO:0000256" key="1">
    <source>
        <dbReference type="SAM" id="MobiDB-lite"/>
    </source>
</evidence>
<feature type="compositionally biased region" description="Low complexity" evidence="1">
    <location>
        <begin position="71"/>
        <end position="85"/>
    </location>
</feature>
<evidence type="ECO:0000313" key="3">
    <source>
        <dbReference type="Proteomes" id="UP000623967"/>
    </source>
</evidence>
<reference evidence="2 3" key="1">
    <citation type="submission" date="2021-01" db="EMBL/GenBank/DDBJ databases">
        <title>Genome public.</title>
        <authorList>
            <person name="Liu C."/>
            <person name="Sun Q."/>
        </authorList>
    </citation>
    <scope>NUCLEOTIDE SEQUENCE [LARGE SCALE GENOMIC DNA]</scope>
    <source>
        <strain evidence="2 3">YIM B02564</strain>
    </source>
</reference>
<keyword evidence="3" id="KW-1185">Reference proteome</keyword>
<feature type="non-terminal residue" evidence="2">
    <location>
        <position position="138"/>
    </location>
</feature>
<accession>A0ABS1TJI0</accession>
<dbReference type="EMBL" id="JAESWB010000035">
    <property type="protein sequence ID" value="MBL4951471.1"/>
    <property type="molecule type" value="Genomic_DNA"/>
</dbReference>
<dbReference type="RefSeq" id="WP_202652769.1">
    <property type="nucleotide sequence ID" value="NZ_JAESWB010000035.1"/>
</dbReference>
<proteinExistence type="predicted"/>
<gene>
    <name evidence="2" type="ORF">JK635_04345</name>
</gene>
<evidence type="ECO:0000313" key="2">
    <source>
        <dbReference type="EMBL" id="MBL4951471.1"/>
    </source>
</evidence>
<feature type="region of interest" description="Disordered" evidence="1">
    <location>
        <begin position="67"/>
        <end position="103"/>
    </location>
</feature>
<dbReference type="Proteomes" id="UP000623967">
    <property type="component" value="Unassembled WGS sequence"/>
</dbReference>
<sequence length="138" mass="14761">MQLTSCDAPAKFPSSLRTSVATKKAEDDTGVARSRLSVSVKPKVASRPAQDAATSVFAPAKNFQSTDNHLVKSSAAGKSSKAGVKPSTVNPSTGFKSPRKENGQFYSPFKKIISDYAKEAGDVDLQNRLEESDLAHRM</sequence>